<name>A0A6B3SJT4_9BURK</name>
<evidence type="ECO:0000256" key="4">
    <source>
        <dbReference type="ARBA" id="ARBA00039124"/>
    </source>
</evidence>
<dbReference type="GO" id="GO:0005737">
    <property type="term" value="C:cytoplasm"/>
    <property type="evidence" value="ECO:0007669"/>
    <property type="project" value="TreeGrafter"/>
</dbReference>
<dbReference type="RefSeq" id="WP_163961436.1">
    <property type="nucleotide sequence ID" value="NZ_JAAIVB010000021.1"/>
</dbReference>
<dbReference type="InterPro" id="IPR016181">
    <property type="entry name" value="Acyl_CoA_acyltransferase"/>
</dbReference>
<dbReference type="EMBL" id="JAAIVB010000021">
    <property type="protein sequence ID" value="NEX60818.1"/>
    <property type="molecule type" value="Genomic_DNA"/>
</dbReference>
<dbReference type="EC" id="2.3.1.267" evidence="4"/>
<keyword evidence="9" id="KW-1185">Reference proteome</keyword>
<evidence type="ECO:0000256" key="2">
    <source>
        <dbReference type="ARBA" id="ARBA00023315"/>
    </source>
</evidence>
<dbReference type="FunFam" id="3.40.630.30:FF:000005">
    <property type="entry name" value="Ribosomal protein alanine acetyltransferase"/>
    <property type="match status" value="1"/>
</dbReference>
<gene>
    <name evidence="8" type="primary">rimJ</name>
    <name evidence="8" type="ORF">G3574_06990</name>
</gene>
<dbReference type="GO" id="GO:0005840">
    <property type="term" value="C:ribosome"/>
    <property type="evidence" value="ECO:0007669"/>
    <property type="project" value="UniProtKB-KW"/>
</dbReference>
<dbReference type="GO" id="GO:0008999">
    <property type="term" value="F:protein-N-terminal-alanine acetyltransferase activity"/>
    <property type="evidence" value="ECO:0007669"/>
    <property type="project" value="UniProtKB-EC"/>
</dbReference>
<keyword evidence="2" id="KW-0012">Acyltransferase</keyword>
<evidence type="ECO:0000256" key="6">
    <source>
        <dbReference type="ARBA" id="ARBA00074015"/>
    </source>
</evidence>
<dbReference type="PANTHER" id="PTHR43792:SF8">
    <property type="entry name" value="[RIBOSOMAL PROTEIN US5]-ALANINE N-ACETYLTRANSFERASE"/>
    <property type="match status" value="1"/>
</dbReference>
<dbReference type="Gene3D" id="3.40.630.30">
    <property type="match status" value="1"/>
</dbReference>
<evidence type="ECO:0000313" key="8">
    <source>
        <dbReference type="EMBL" id="NEX60818.1"/>
    </source>
</evidence>
<evidence type="ECO:0000259" key="7">
    <source>
        <dbReference type="PROSITE" id="PS51186"/>
    </source>
</evidence>
<evidence type="ECO:0000256" key="3">
    <source>
        <dbReference type="ARBA" id="ARBA00038502"/>
    </source>
</evidence>
<dbReference type="PROSITE" id="PS51186">
    <property type="entry name" value="GNAT"/>
    <property type="match status" value="1"/>
</dbReference>
<evidence type="ECO:0000256" key="1">
    <source>
        <dbReference type="ARBA" id="ARBA00022679"/>
    </source>
</evidence>
<evidence type="ECO:0000256" key="5">
    <source>
        <dbReference type="ARBA" id="ARBA00048922"/>
    </source>
</evidence>
<sequence>MQEPLIETERLKLIQVTANDAPAVADYYRRNQEHLKPWEPARDPYFYSLEGTEERLHKAWLNSQSGSGYSFGLVLKDSGDLIGMCAFSNIVRGVFQACHLGYSIDGAWEGKGLMSEAISGGIAYMFNEVGLHRIMANHLPHNRRSEMLLRKLGFEREGYAKAYLMINGVWQDHVLNALVRVG</sequence>
<organism evidence="8 9">
    <name type="scientific">Noviherbaspirillum galbum</name>
    <dbReference type="NCBI Taxonomy" id="2709383"/>
    <lineage>
        <taxon>Bacteria</taxon>
        <taxon>Pseudomonadati</taxon>
        <taxon>Pseudomonadota</taxon>
        <taxon>Betaproteobacteria</taxon>
        <taxon>Burkholderiales</taxon>
        <taxon>Oxalobacteraceae</taxon>
        <taxon>Noviherbaspirillum</taxon>
    </lineage>
</organism>
<dbReference type="Pfam" id="PF13302">
    <property type="entry name" value="Acetyltransf_3"/>
    <property type="match status" value="1"/>
</dbReference>
<comment type="similarity">
    <text evidence="3">Belongs to the acetyltransferase family. RimJ subfamily.</text>
</comment>
<dbReference type="NCBIfam" id="NF008072">
    <property type="entry name" value="PRK10809.1"/>
    <property type="match status" value="1"/>
</dbReference>
<protein>
    <recommendedName>
        <fullName evidence="6">[Ribosomal protein uS5]-alanine N-acetyltransferase</fullName>
        <ecNumber evidence="4">2.3.1.267</ecNumber>
    </recommendedName>
</protein>
<evidence type="ECO:0000313" key="9">
    <source>
        <dbReference type="Proteomes" id="UP000482155"/>
    </source>
</evidence>
<dbReference type="AlphaFoldDB" id="A0A6B3SJT4"/>
<dbReference type="Proteomes" id="UP000482155">
    <property type="component" value="Unassembled WGS sequence"/>
</dbReference>
<dbReference type="InterPro" id="IPR051531">
    <property type="entry name" value="N-acetyltransferase"/>
</dbReference>
<dbReference type="SUPFAM" id="SSF55729">
    <property type="entry name" value="Acyl-CoA N-acyltransferases (Nat)"/>
    <property type="match status" value="1"/>
</dbReference>
<dbReference type="InterPro" id="IPR000182">
    <property type="entry name" value="GNAT_dom"/>
</dbReference>
<comment type="catalytic activity">
    <reaction evidence="5">
        <text>N-terminal L-alanyl-[ribosomal protein uS5] + acetyl-CoA = N-terminal N(alpha)-acetyl-L-alanyl-[ribosomal protein uS5] + CoA + H(+)</text>
        <dbReference type="Rhea" id="RHEA:43752"/>
        <dbReference type="Rhea" id="RHEA-COMP:10672"/>
        <dbReference type="Rhea" id="RHEA-COMP:10673"/>
        <dbReference type="ChEBI" id="CHEBI:15378"/>
        <dbReference type="ChEBI" id="CHEBI:57287"/>
        <dbReference type="ChEBI" id="CHEBI:57288"/>
        <dbReference type="ChEBI" id="CHEBI:64718"/>
        <dbReference type="ChEBI" id="CHEBI:83683"/>
        <dbReference type="EC" id="2.3.1.267"/>
    </reaction>
</comment>
<dbReference type="PANTHER" id="PTHR43792">
    <property type="entry name" value="GNAT FAMILY, PUTATIVE (AFU_ORTHOLOGUE AFUA_3G00765)-RELATED-RELATED"/>
    <property type="match status" value="1"/>
</dbReference>
<accession>A0A6B3SJT4</accession>
<feature type="domain" description="N-acetyltransferase" evidence="7">
    <location>
        <begin position="25"/>
        <end position="176"/>
    </location>
</feature>
<keyword evidence="1 8" id="KW-0808">Transferase</keyword>
<comment type="caution">
    <text evidence="8">The sequence shown here is derived from an EMBL/GenBank/DDBJ whole genome shotgun (WGS) entry which is preliminary data.</text>
</comment>
<keyword evidence="8" id="KW-0689">Ribosomal protein</keyword>
<keyword evidence="8" id="KW-0687">Ribonucleoprotein</keyword>
<proteinExistence type="inferred from homology"/>
<reference evidence="8 9" key="1">
    <citation type="submission" date="2020-02" db="EMBL/GenBank/DDBJ databases">
        <authorList>
            <person name="Kim M.K."/>
        </authorList>
    </citation>
    <scope>NUCLEOTIDE SEQUENCE [LARGE SCALE GENOMIC DNA]</scope>
    <source>
        <strain evidence="8 9">17J57-3</strain>
    </source>
</reference>